<dbReference type="OrthoDB" id="177453at2"/>
<dbReference type="InterPro" id="IPR056425">
    <property type="entry name" value="Beta-prop_BT_1020"/>
</dbReference>
<feature type="signal peptide" evidence="1">
    <location>
        <begin position="1"/>
        <end position="26"/>
    </location>
</feature>
<dbReference type="SUPFAM" id="SSF48208">
    <property type="entry name" value="Six-hairpin glycosidases"/>
    <property type="match status" value="1"/>
</dbReference>
<dbReference type="GO" id="GO:0005975">
    <property type="term" value="P:carbohydrate metabolic process"/>
    <property type="evidence" value="ECO:0007669"/>
    <property type="project" value="InterPro"/>
</dbReference>
<evidence type="ECO:0000256" key="1">
    <source>
        <dbReference type="SAM" id="SignalP"/>
    </source>
</evidence>
<dbReference type="InterPro" id="IPR054490">
    <property type="entry name" value="BT_1020-like_b-sandwich_1"/>
</dbReference>
<feature type="domain" description="BT-1020-like structural beta-sandwich" evidence="4">
    <location>
        <begin position="433"/>
        <end position="593"/>
    </location>
</feature>
<keyword evidence="1" id="KW-0732">Signal</keyword>
<dbReference type="InterPro" id="IPR005194">
    <property type="entry name" value="Glyco_hydro_65_C"/>
</dbReference>
<protein>
    <submittedName>
        <fullName evidence="6">Six-hairpin glycosidase</fullName>
    </submittedName>
</protein>
<dbReference type="InterPro" id="IPR012341">
    <property type="entry name" value="6hp_glycosidase-like_sf"/>
</dbReference>
<name>A0A4Y8L323_9BACT</name>
<feature type="chain" id="PRO_5021276814" evidence="1">
    <location>
        <begin position="27"/>
        <end position="1111"/>
    </location>
</feature>
<evidence type="ECO:0000259" key="3">
    <source>
        <dbReference type="Pfam" id="PF22422"/>
    </source>
</evidence>
<proteinExistence type="predicted"/>
<keyword evidence="6" id="KW-0326">Glycosidase</keyword>
<keyword evidence="6" id="KW-0378">Hydrolase</keyword>
<evidence type="ECO:0000313" key="6">
    <source>
        <dbReference type="EMBL" id="TFD95428.1"/>
    </source>
</evidence>
<dbReference type="Proteomes" id="UP000297861">
    <property type="component" value="Unassembled WGS sequence"/>
</dbReference>
<sequence length="1111" mass="127735">MNLHKINRPILSFCLFGLALSAYGQANTDGVHYTGSTLSNVDYHHGQLSPAVGTHNIQTMRASRLHPDKTDGLGYTYNHAPMLAYWNGQFYLEYLNAPVGEHMPPGEAMLQTSKDGYNWSRPEVIFPKYKVPDGYSKGGKGTPAKDLYAITHFRVAFFTSSTGRLLAMTSYGVCLDMKDDPNDGNGIGRVIREIKKDGSFGPIHFIRYNHSFNEKNTDYPFYKKSKDKGFVQACDELLANPLYMMQWVEEADRNDPIIPLKKPYKAFSYYKLNDGRTVGLWKHALTAISNDDGKTWPENAYRAPGFVNSNAKIWGQKTSDGKYATVYNPSEFRWPMAVSTSDDGLEYTSLYLVHGDLTPMRYGGNYKSRGPQYIRGIQDNNGTPPDGNMWVTYSLNKEDIWVSKVPVPITDQAMSHADEIFNNMPEGKELDVWNIYSPLWAPAKIERRADGKRWLALKDWDKHDYAKAERVIPEAKLLNASFSVIPEQNDKGSLQIEFQNAKGEACTRISFDADGILRIKNGARYGTLSPYVAGTQYDFDISLSTPTRSLTMKLNGKDISTKLFFNPVESIKRIVFRTGDLPQDPTPETPADRFTDMPDADADESMAAYYISGLHTKDLGNTAAILVSDNYKPYVDYFNAMEDENVVQSIPNAQSWDWMKSNIPLFDCPQKNFEEIYYYRWWSYRKHIKDTPVGYAITEFMVDRPYADKYNMIACAIGHHVYEGRWLHDQKYVNQYIHTWFRGNEGQPMNKLRFFSSWTADALYNKYMVDGNQSYLTDMYPDLQWEFTQWDDHLLPSGLYWQEDVKDGMEEQISGGRRKKYARPTINSYMYGNAKALAEIAKLKGDKDNADKYANKAVQIKDLVESQLWNKDSVFFETLRKPGEFALVREAIGYIPWYFGLPSDKENFSAAWKQVTDTKGFCAPFGLTTAERRHPLFRSHGCCRCEWDGAVWPFASSQTLTAMANVLNNYSQKDVLNDSIYFKEMETYVQSQYYRGKPYVGEYLDEKTGYWLKGDEERSRYYNHSTFNDLIISGLIGLRPRADNVLEVNPLLPKDKWDWFCLDNILYHNRIITIVWDKNGDRYKRGKGFYILVDGKEVIRKVDIEKVIYNL</sequence>
<dbReference type="Pfam" id="PF24067">
    <property type="entry name" value="Beta-prop_BT_1020"/>
    <property type="match status" value="1"/>
</dbReference>
<dbReference type="InterPro" id="IPR008928">
    <property type="entry name" value="6-hairpin_glycosidase_sf"/>
</dbReference>
<feature type="domain" description="Glycoside hydrolase family 65 C-terminal" evidence="2">
    <location>
        <begin position="1042"/>
        <end position="1099"/>
    </location>
</feature>
<dbReference type="STRING" id="1121485.GCA_000426485_01528"/>
<organism evidence="6 7">
    <name type="scientific">Dysgonomonas capnocytophagoides</name>
    <dbReference type="NCBI Taxonomy" id="45254"/>
    <lineage>
        <taxon>Bacteria</taxon>
        <taxon>Pseudomonadati</taxon>
        <taxon>Bacteroidota</taxon>
        <taxon>Bacteroidia</taxon>
        <taxon>Bacteroidales</taxon>
        <taxon>Dysgonomonadaceae</taxon>
        <taxon>Dysgonomonas</taxon>
    </lineage>
</organism>
<feature type="domain" description="Mannosylglycerate hydrolase MGH1-like glycoside hydrolase" evidence="3">
    <location>
        <begin position="709"/>
        <end position="1025"/>
    </location>
</feature>
<dbReference type="InterPro" id="IPR054491">
    <property type="entry name" value="MGH1-like_GH"/>
</dbReference>
<keyword evidence="7" id="KW-1185">Reference proteome</keyword>
<dbReference type="EMBL" id="SOML01000008">
    <property type="protein sequence ID" value="TFD95428.1"/>
    <property type="molecule type" value="Genomic_DNA"/>
</dbReference>
<evidence type="ECO:0000313" key="7">
    <source>
        <dbReference type="Proteomes" id="UP000297861"/>
    </source>
</evidence>
<evidence type="ECO:0000259" key="2">
    <source>
        <dbReference type="Pfam" id="PF03633"/>
    </source>
</evidence>
<dbReference type="RefSeq" id="WP_134436857.1">
    <property type="nucleotide sequence ID" value="NZ_SOML01000008.1"/>
</dbReference>
<dbReference type="AlphaFoldDB" id="A0A4Y8L323"/>
<dbReference type="Gene3D" id="1.50.10.10">
    <property type="match status" value="1"/>
</dbReference>
<dbReference type="GO" id="GO:0016798">
    <property type="term" value="F:hydrolase activity, acting on glycosyl bonds"/>
    <property type="evidence" value="ECO:0007669"/>
    <property type="project" value="UniProtKB-KW"/>
</dbReference>
<gene>
    <name evidence="6" type="ORF">E2605_13520</name>
</gene>
<feature type="domain" description="BT-1020-like N-terminal beta-propeller" evidence="5">
    <location>
        <begin position="30"/>
        <end position="264"/>
    </location>
</feature>
<dbReference type="Pfam" id="PF22585">
    <property type="entry name" value="Sialidase-like_CBM"/>
    <property type="match status" value="1"/>
</dbReference>
<comment type="caution">
    <text evidence="6">The sequence shown here is derived from an EMBL/GenBank/DDBJ whole genome shotgun (WGS) entry which is preliminary data.</text>
</comment>
<dbReference type="Pfam" id="PF22422">
    <property type="entry name" value="MGH1-like_GH"/>
    <property type="match status" value="1"/>
</dbReference>
<evidence type="ECO:0000259" key="5">
    <source>
        <dbReference type="Pfam" id="PF24067"/>
    </source>
</evidence>
<reference evidence="6 7" key="1">
    <citation type="submission" date="2019-03" db="EMBL/GenBank/DDBJ databases">
        <title>San Antonio Military Medical Center submission to MRSN (WRAIR), pending publication.</title>
        <authorList>
            <person name="Blyth D.M."/>
            <person name="Mccarthy S.L."/>
            <person name="Schall S.E."/>
            <person name="Stam J.A."/>
            <person name="Ong A.C."/>
            <person name="Mcgann P.T."/>
        </authorList>
    </citation>
    <scope>NUCLEOTIDE SEQUENCE [LARGE SCALE GENOMIC DNA]</scope>
    <source>
        <strain evidence="6 7">MRSN571793</strain>
    </source>
</reference>
<evidence type="ECO:0000259" key="4">
    <source>
        <dbReference type="Pfam" id="PF22585"/>
    </source>
</evidence>
<accession>A0A4Y8L323</accession>
<dbReference type="Pfam" id="PF03633">
    <property type="entry name" value="Glyco_hydro_65C"/>
    <property type="match status" value="1"/>
</dbReference>